<protein>
    <submittedName>
        <fullName evidence="3">Uncharacterized protein</fullName>
    </submittedName>
</protein>
<feature type="region of interest" description="Disordered" evidence="1">
    <location>
        <begin position="48"/>
        <end position="83"/>
    </location>
</feature>
<sequence length="83" mass="8745">MHKKKIASITILATAALLTACGQNKGASSSKQVMKTAVTGEISTLDSSKYGDTPSALKPCRTPWKGSTALTKRGRPGWPGRSR</sequence>
<gene>
    <name evidence="3" type="ORF">LDD865_1570</name>
</gene>
<evidence type="ECO:0000313" key="4">
    <source>
        <dbReference type="Proteomes" id="UP001295440"/>
    </source>
</evidence>
<feature type="signal peptide" evidence="2">
    <location>
        <begin position="1"/>
        <end position="20"/>
    </location>
</feature>
<keyword evidence="2" id="KW-0732">Signal</keyword>
<dbReference type="EMBL" id="OV915080">
    <property type="protein sequence ID" value="CAH1706727.1"/>
    <property type="molecule type" value="Genomic_DNA"/>
</dbReference>
<proteinExistence type="predicted"/>
<dbReference type="AlphaFoldDB" id="A0AAU9R2V9"/>
<reference evidence="3" key="1">
    <citation type="submission" date="2022-02" db="EMBL/GenBank/DDBJ databases">
        <authorList>
            <person name="Deutsch MARIE S."/>
        </authorList>
    </citation>
    <scope>NUCLEOTIDE SEQUENCE</scope>
    <source>
        <strain evidence="3">CIRM-BIA865</strain>
    </source>
</reference>
<accession>A0AAU9R2V9</accession>
<dbReference type="Proteomes" id="UP001295440">
    <property type="component" value="Chromosome"/>
</dbReference>
<organism evidence="3 4">
    <name type="scientific">Lactobacillus delbrueckii subsp. delbrueckii</name>
    <dbReference type="NCBI Taxonomy" id="83684"/>
    <lineage>
        <taxon>Bacteria</taxon>
        <taxon>Bacillati</taxon>
        <taxon>Bacillota</taxon>
        <taxon>Bacilli</taxon>
        <taxon>Lactobacillales</taxon>
        <taxon>Lactobacillaceae</taxon>
        <taxon>Lactobacillus</taxon>
    </lineage>
</organism>
<evidence type="ECO:0000256" key="1">
    <source>
        <dbReference type="SAM" id="MobiDB-lite"/>
    </source>
</evidence>
<evidence type="ECO:0000256" key="2">
    <source>
        <dbReference type="SAM" id="SignalP"/>
    </source>
</evidence>
<evidence type="ECO:0000313" key="3">
    <source>
        <dbReference type="EMBL" id="CAH1706727.1"/>
    </source>
</evidence>
<name>A0AAU9R2V9_9LACO</name>
<dbReference type="PROSITE" id="PS51257">
    <property type="entry name" value="PROKAR_LIPOPROTEIN"/>
    <property type="match status" value="1"/>
</dbReference>
<feature type="chain" id="PRO_5043628104" evidence="2">
    <location>
        <begin position="21"/>
        <end position="83"/>
    </location>
</feature>